<feature type="domain" description="Homeobox" evidence="8">
    <location>
        <begin position="489"/>
        <end position="549"/>
    </location>
</feature>
<feature type="compositionally biased region" description="Polar residues" evidence="7">
    <location>
        <begin position="82"/>
        <end position="91"/>
    </location>
</feature>
<feature type="region of interest" description="Disordered" evidence="7">
    <location>
        <begin position="1"/>
        <end position="67"/>
    </location>
</feature>
<keyword evidence="4 5" id="KW-0539">Nucleus</keyword>
<feature type="region of interest" description="Disordered" evidence="7">
    <location>
        <begin position="248"/>
        <end position="283"/>
    </location>
</feature>
<feature type="compositionally biased region" description="Low complexity" evidence="7">
    <location>
        <begin position="577"/>
        <end position="587"/>
    </location>
</feature>
<dbReference type="PANTHER" id="PTHR24335">
    <property type="entry name" value="MOTOR NEURON AND PANCREAS HOMEOBOX PROTEIN"/>
    <property type="match status" value="1"/>
</dbReference>
<feature type="compositionally biased region" description="Basic and acidic residues" evidence="7">
    <location>
        <begin position="552"/>
        <end position="576"/>
    </location>
</feature>
<dbReference type="AlphaFoldDB" id="A0A154PGL5"/>
<feature type="compositionally biased region" description="Low complexity" evidence="7">
    <location>
        <begin position="105"/>
        <end position="114"/>
    </location>
</feature>
<evidence type="ECO:0000256" key="1">
    <source>
        <dbReference type="ARBA" id="ARBA00004123"/>
    </source>
</evidence>
<dbReference type="EMBL" id="KQ434890">
    <property type="protein sequence ID" value="KZC10458.1"/>
    <property type="molecule type" value="Genomic_DNA"/>
</dbReference>
<dbReference type="Pfam" id="PF00046">
    <property type="entry name" value="Homeodomain"/>
    <property type="match status" value="1"/>
</dbReference>
<evidence type="ECO:0000313" key="9">
    <source>
        <dbReference type="EMBL" id="KZC10458.1"/>
    </source>
</evidence>
<dbReference type="GO" id="GO:1990837">
    <property type="term" value="F:sequence-specific double-stranded DNA binding"/>
    <property type="evidence" value="ECO:0007669"/>
    <property type="project" value="TreeGrafter"/>
</dbReference>
<evidence type="ECO:0000256" key="6">
    <source>
        <dbReference type="RuleBase" id="RU000682"/>
    </source>
</evidence>
<dbReference type="GO" id="GO:0005634">
    <property type="term" value="C:nucleus"/>
    <property type="evidence" value="ECO:0007669"/>
    <property type="project" value="UniProtKB-SubCell"/>
</dbReference>
<feature type="region of interest" description="Disordered" evidence="7">
    <location>
        <begin position="549"/>
        <end position="615"/>
    </location>
</feature>
<dbReference type="PROSITE" id="PS50071">
    <property type="entry name" value="HOMEOBOX_2"/>
    <property type="match status" value="1"/>
</dbReference>
<feature type="compositionally biased region" description="Basic and acidic residues" evidence="7">
    <location>
        <begin position="16"/>
        <end position="29"/>
    </location>
</feature>
<feature type="compositionally biased region" description="Polar residues" evidence="7">
    <location>
        <begin position="595"/>
        <end position="605"/>
    </location>
</feature>
<dbReference type="InterPro" id="IPR001356">
    <property type="entry name" value="HD"/>
</dbReference>
<accession>A0A154PGL5</accession>
<feature type="compositionally biased region" description="Low complexity" evidence="7">
    <location>
        <begin position="37"/>
        <end position="49"/>
    </location>
</feature>
<keyword evidence="10" id="KW-1185">Reference proteome</keyword>
<feature type="compositionally biased region" description="Low complexity" evidence="7">
    <location>
        <begin position="350"/>
        <end position="363"/>
    </location>
</feature>
<dbReference type="InterPro" id="IPR009057">
    <property type="entry name" value="Homeodomain-like_sf"/>
</dbReference>
<dbReference type="InterPro" id="IPR042768">
    <property type="entry name" value="MNX1/Ceh-12"/>
</dbReference>
<feature type="region of interest" description="Disordered" evidence="7">
    <location>
        <begin position="331"/>
        <end position="396"/>
    </location>
</feature>
<dbReference type="GO" id="GO:0048812">
    <property type="term" value="P:neuron projection morphogenesis"/>
    <property type="evidence" value="ECO:0007669"/>
    <property type="project" value="TreeGrafter"/>
</dbReference>
<dbReference type="Proteomes" id="UP000076502">
    <property type="component" value="Unassembled WGS sequence"/>
</dbReference>
<dbReference type="PRINTS" id="PR00024">
    <property type="entry name" value="HOMEOBOX"/>
</dbReference>
<keyword evidence="3 5" id="KW-0371">Homeobox</keyword>
<evidence type="ECO:0000256" key="2">
    <source>
        <dbReference type="ARBA" id="ARBA00023125"/>
    </source>
</evidence>
<name>A0A154PGL5_DUFNO</name>
<dbReference type="InterPro" id="IPR020479">
    <property type="entry name" value="HD_metazoa"/>
</dbReference>
<dbReference type="PROSITE" id="PS00027">
    <property type="entry name" value="HOMEOBOX_1"/>
    <property type="match status" value="1"/>
</dbReference>
<comment type="subcellular location">
    <subcellularLocation>
        <location evidence="1 5 6">Nucleus</location>
    </subcellularLocation>
</comment>
<dbReference type="SMART" id="SM00389">
    <property type="entry name" value="HOX"/>
    <property type="match status" value="1"/>
</dbReference>
<evidence type="ECO:0000256" key="7">
    <source>
        <dbReference type="SAM" id="MobiDB-lite"/>
    </source>
</evidence>
<feature type="compositionally biased region" description="Basic and acidic residues" evidence="7">
    <location>
        <begin position="193"/>
        <end position="205"/>
    </location>
</feature>
<feature type="region of interest" description="Disordered" evidence="7">
    <location>
        <begin position="191"/>
        <end position="210"/>
    </location>
</feature>
<sequence>MHFDAQGALENSYLRQQERERRAHLRQETNQDTVYAQSVRVSSRGQSGSPLLSEETRSASSVPVGSETVETVEEVRVVANDSPLQRENVSRMSRYREEHDAKRPSSLSVSVSVSKQEHESSSIFRDREDTAVKCFTEEMVSVVANRYRGSDNSPDRTSPHGYSVHSSDKRNVSLGKTSFCIDALLGRATGKQENLDHDRSERDRSFPLATRNPTVDLNSCLGNSSVLHGHERVSPCTLGISGGVLGGISTRTDGTDDQRTSSSSMTRLPNPFDRPMQQSSVSPSLEIVRDGNDRQDIHEQPIRDVHVSIQRGKTIFRGDRVAIGNGGFRIDRLDSVEDDGTMEVDPTRTGSASSGSNASHSPVSSPPISPGSEEPTGNGVPGNSNLPTGHYGALGTGTAVTRQNQALLLHPSGPLIHPGGLYYHPASGSAFHSIHKEGQPIGHSQASGPHPQQHHIHPLQLEWLARTGMLYPRLPADLAGCAAQHALLGKTRRPRTAFTSQQLLELEKQFRQNKYLSRPKRFEVATSLMLTETQVKIWFQNRRMKWKRSKKAQQEARTNNKVEDGGNTRNTEREAGSGDPSGNSPSSQEDAKGTLQDTQRGTTDLQEPLYRPYVV</sequence>
<feature type="region of interest" description="Disordered" evidence="7">
    <location>
        <begin position="147"/>
        <end position="169"/>
    </location>
</feature>
<dbReference type="STRING" id="178035.A0A154PGL5"/>
<keyword evidence="2 5" id="KW-0238">DNA-binding</keyword>
<dbReference type="SUPFAM" id="SSF46689">
    <property type="entry name" value="Homeodomain-like"/>
    <property type="match status" value="1"/>
</dbReference>
<evidence type="ECO:0000256" key="4">
    <source>
        <dbReference type="ARBA" id="ARBA00023242"/>
    </source>
</evidence>
<evidence type="ECO:0000313" key="10">
    <source>
        <dbReference type="Proteomes" id="UP000076502"/>
    </source>
</evidence>
<dbReference type="FunFam" id="1.10.10.60:FF:000357">
    <property type="entry name" value="Motor neuron and pancreas homeobox 1"/>
    <property type="match status" value="1"/>
</dbReference>
<dbReference type="Gene3D" id="1.10.10.60">
    <property type="entry name" value="Homeodomain-like"/>
    <property type="match status" value="1"/>
</dbReference>
<protein>
    <submittedName>
        <fullName evidence="9">Motor neuron and pancreas homeobox protein 1</fullName>
    </submittedName>
</protein>
<gene>
    <name evidence="9" type="ORF">WN55_01887</name>
</gene>
<dbReference type="InterPro" id="IPR017970">
    <property type="entry name" value="Homeobox_CS"/>
</dbReference>
<feature type="compositionally biased region" description="Basic and acidic residues" evidence="7">
    <location>
        <begin position="94"/>
        <end position="103"/>
    </location>
</feature>
<evidence type="ECO:0000256" key="5">
    <source>
        <dbReference type="PROSITE-ProRule" id="PRU00108"/>
    </source>
</evidence>
<feature type="region of interest" description="Disordered" evidence="7">
    <location>
        <begin position="81"/>
        <end position="114"/>
    </location>
</feature>
<dbReference type="GO" id="GO:0007417">
    <property type="term" value="P:central nervous system development"/>
    <property type="evidence" value="ECO:0007669"/>
    <property type="project" value="TreeGrafter"/>
</dbReference>
<reference evidence="9 10" key="1">
    <citation type="submission" date="2015-07" db="EMBL/GenBank/DDBJ databases">
        <title>The genome of Dufourea novaeangliae.</title>
        <authorList>
            <person name="Pan H."/>
            <person name="Kapheim K."/>
        </authorList>
    </citation>
    <scope>NUCLEOTIDE SEQUENCE [LARGE SCALE GENOMIC DNA]</scope>
    <source>
        <strain evidence="9">0120121106</strain>
        <tissue evidence="9">Whole body</tissue>
    </source>
</reference>
<evidence type="ECO:0000259" key="8">
    <source>
        <dbReference type="PROSITE" id="PS50071"/>
    </source>
</evidence>
<dbReference type="GO" id="GO:0000981">
    <property type="term" value="F:DNA-binding transcription factor activity, RNA polymerase II-specific"/>
    <property type="evidence" value="ECO:0007669"/>
    <property type="project" value="InterPro"/>
</dbReference>
<organism evidence="9 10">
    <name type="scientific">Dufourea novaeangliae</name>
    <name type="common">Sweat bee</name>
    <dbReference type="NCBI Taxonomy" id="178035"/>
    <lineage>
        <taxon>Eukaryota</taxon>
        <taxon>Metazoa</taxon>
        <taxon>Ecdysozoa</taxon>
        <taxon>Arthropoda</taxon>
        <taxon>Hexapoda</taxon>
        <taxon>Insecta</taxon>
        <taxon>Pterygota</taxon>
        <taxon>Neoptera</taxon>
        <taxon>Endopterygota</taxon>
        <taxon>Hymenoptera</taxon>
        <taxon>Apocrita</taxon>
        <taxon>Aculeata</taxon>
        <taxon>Apoidea</taxon>
        <taxon>Anthophila</taxon>
        <taxon>Halictidae</taxon>
        <taxon>Rophitinae</taxon>
        <taxon>Dufourea</taxon>
    </lineage>
</organism>
<evidence type="ECO:0000256" key="3">
    <source>
        <dbReference type="ARBA" id="ARBA00023155"/>
    </source>
</evidence>
<dbReference type="CDD" id="cd00086">
    <property type="entry name" value="homeodomain"/>
    <property type="match status" value="1"/>
</dbReference>
<dbReference type="OrthoDB" id="6159439at2759"/>
<proteinExistence type="predicted"/>
<feature type="DNA-binding region" description="Homeobox" evidence="5">
    <location>
        <begin position="491"/>
        <end position="550"/>
    </location>
</feature>
<dbReference type="PANTHER" id="PTHR24335:SF4">
    <property type="entry name" value="EXTRA-EXTRA"/>
    <property type="match status" value="1"/>
</dbReference>